<sequence>MTSESSGNPTRGIFLFTHPRTASNLLLRILNLEHQPAVFSPTPQDPSTMSGGREYGYFFLPTMGQRLELATRPLDDWTEQESIQTKRCFQECSDDLMSYAEDAVKSGKLAFVKEHLYWMISPFAERPEEGRHSGQDADWKVTIGERQARQGGQELFQHNTGRKRTGSTGNPSVLPDDFFLSWTPTFLIRHPALVFPSLYRTSVDLEGQSAARSNIDGIFRSEMTMRWLRVLWMWFTERYREQQSTVDSAKAEPTGDRQQAEASRPIILDADDIILEPEVVHRYCELTGLDPTRCRYEWPAATAVEHAGMSFIEKRMKSSLLASKGIVREGKTAVGLDIEEETKKWEDEFGGLEAGKIRRWVYDALPDYEFLRAARLRP</sequence>
<organism evidence="1 2">
    <name type="scientific">Exophiala xenobiotica</name>
    <dbReference type="NCBI Taxonomy" id="348802"/>
    <lineage>
        <taxon>Eukaryota</taxon>
        <taxon>Fungi</taxon>
        <taxon>Dikarya</taxon>
        <taxon>Ascomycota</taxon>
        <taxon>Pezizomycotina</taxon>
        <taxon>Eurotiomycetes</taxon>
        <taxon>Chaetothyriomycetidae</taxon>
        <taxon>Chaetothyriales</taxon>
        <taxon>Herpotrichiellaceae</taxon>
        <taxon>Exophiala</taxon>
    </lineage>
</organism>
<dbReference type="AlphaFoldDB" id="A0A0D2F188"/>
<name>A0A0D2F188_9EURO</name>
<reference evidence="1 2" key="1">
    <citation type="submission" date="2015-01" db="EMBL/GenBank/DDBJ databases">
        <title>The Genome Sequence of Exophiala xenobiotica CBS118157.</title>
        <authorList>
            <consortium name="The Broad Institute Genomics Platform"/>
            <person name="Cuomo C."/>
            <person name="de Hoog S."/>
            <person name="Gorbushina A."/>
            <person name="Stielow B."/>
            <person name="Teixiera M."/>
            <person name="Abouelleil A."/>
            <person name="Chapman S.B."/>
            <person name="Priest M."/>
            <person name="Young S.K."/>
            <person name="Wortman J."/>
            <person name="Nusbaum C."/>
            <person name="Birren B."/>
        </authorList>
    </citation>
    <scope>NUCLEOTIDE SEQUENCE [LARGE SCALE GENOMIC DNA]</scope>
    <source>
        <strain evidence="1 2">CBS 118157</strain>
    </source>
</reference>
<dbReference type="EMBL" id="KN847317">
    <property type="protein sequence ID" value="KIW60713.1"/>
    <property type="molecule type" value="Genomic_DNA"/>
</dbReference>
<dbReference type="RefSeq" id="XP_013321299.1">
    <property type="nucleotide sequence ID" value="XM_013465845.1"/>
</dbReference>
<dbReference type="PANTHER" id="PTHR48312:SF1">
    <property type="entry name" value="SULFOTRANSFERASE"/>
    <property type="match status" value="1"/>
</dbReference>
<dbReference type="InterPro" id="IPR027417">
    <property type="entry name" value="P-loop_NTPase"/>
</dbReference>
<dbReference type="PANTHER" id="PTHR48312">
    <property type="match status" value="1"/>
</dbReference>
<keyword evidence="2" id="KW-1185">Reference proteome</keyword>
<dbReference type="Proteomes" id="UP000054342">
    <property type="component" value="Unassembled WGS sequence"/>
</dbReference>
<dbReference type="SUPFAM" id="SSF52540">
    <property type="entry name" value="P-loop containing nucleoside triphosphate hydrolases"/>
    <property type="match status" value="1"/>
</dbReference>
<evidence type="ECO:0000313" key="1">
    <source>
        <dbReference type="EMBL" id="KIW60715.1"/>
    </source>
</evidence>
<protein>
    <recommendedName>
        <fullName evidence="3">Sulfotransferase domain-containing protein</fullName>
    </recommendedName>
</protein>
<dbReference type="RefSeq" id="XP_013321298.1">
    <property type="nucleotide sequence ID" value="XM_013465844.1"/>
</dbReference>
<evidence type="ECO:0008006" key="3">
    <source>
        <dbReference type="Google" id="ProtNLM"/>
    </source>
</evidence>
<gene>
    <name evidence="1" type="ORF">PV05_00912</name>
</gene>
<dbReference type="OrthoDB" id="3650366at2759"/>
<dbReference type="GeneID" id="25322820"/>
<dbReference type="EMBL" id="KN847317">
    <property type="protein sequence ID" value="KIW60715.1"/>
    <property type="molecule type" value="Genomic_DNA"/>
</dbReference>
<dbReference type="RefSeq" id="XP_013321297.1">
    <property type="nucleotide sequence ID" value="XM_013465843.1"/>
</dbReference>
<dbReference type="HOGENOM" id="CLU_033907_2_0_1"/>
<accession>A0A0D2F188</accession>
<dbReference type="EMBL" id="KN847317">
    <property type="protein sequence ID" value="KIW60714.1"/>
    <property type="molecule type" value="Genomic_DNA"/>
</dbReference>
<dbReference type="STRING" id="348802.A0A0D2F188"/>
<evidence type="ECO:0000313" key="2">
    <source>
        <dbReference type="Proteomes" id="UP000054342"/>
    </source>
</evidence>
<proteinExistence type="predicted"/>